<proteinExistence type="predicted"/>
<comment type="caution">
    <text evidence="2">The sequence shown here is derived from an EMBL/GenBank/DDBJ whole genome shotgun (WGS) entry which is preliminary data.</text>
</comment>
<organism evidence="2 3">
    <name type="scientific">Protopolystoma xenopodis</name>
    <dbReference type="NCBI Taxonomy" id="117903"/>
    <lineage>
        <taxon>Eukaryota</taxon>
        <taxon>Metazoa</taxon>
        <taxon>Spiralia</taxon>
        <taxon>Lophotrochozoa</taxon>
        <taxon>Platyhelminthes</taxon>
        <taxon>Monogenea</taxon>
        <taxon>Polyopisthocotylea</taxon>
        <taxon>Polystomatidea</taxon>
        <taxon>Polystomatidae</taxon>
        <taxon>Protopolystoma</taxon>
    </lineage>
</organism>
<feature type="compositionally biased region" description="Basic and acidic residues" evidence="1">
    <location>
        <begin position="245"/>
        <end position="268"/>
    </location>
</feature>
<dbReference type="Proteomes" id="UP000784294">
    <property type="component" value="Unassembled WGS sequence"/>
</dbReference>
<feature type="compositionally biased region" description="Polar residues" evidence="1">
    <location>
        <begin position="613"/>
        <end position="626"/>
    </location>
</feature>
<evidence type="ECO:0000313" key="3">
    <source>
        <dbReference type="Proteomes" id="UP000784294"/>
    </source>
</evidence>
<sequence>MMMTKNAHRLLFNRHRALYKLPKSKVSTTKSSILDDFITKFIYEAIQGHSLPCPNLMRLLSLSRDDSAAFQASPSVSTEENLFHDLCCTITAPNSQLYRIMSSEPCISAPRTLNLACRTISFDEQLSSELHSLPISDPKLVASEAVESDTDQIHEIRSTLMEEAQDKTMRDIEIVMQTIYHEALENQLTEAEAAEKALAVQDELIMIWQMLQTRLAPDYLDYLKRRRKNFHLRIESLDSLDAEAVEDRVQEEGSDSSTKRHPDAERRLQRASWRHRKRLRLDQYERERRQFLKTAMAYYNRYSDFFEQQEQESEESDDPNESIVSQTHVELLDTSPTEEIVSPPSLRKSSSAGPDPGSKEPPDMEISAPHGSKQLASSQWTSALDFLMHALRLVTDYSELELEMIHKNFELILRQTHRHPQLKHFLHQMAPVPPAWETLACRLTSFTADQTASQDSLFHNDPDGARLKDFFAFLQTEVIRCYTPPELHGQSILDGQAQALSRQLVKMLHRLAKVYWLYDLPAIRLSTRCGPSQLAKVTNAASLRVVGSGQTDRLYRSEGEGGTEMVRQMEKIRHRAFPTRLLLFKPRTTVKKLVMRARFPSPRDPPTTPDSLGLQTGSPRPRSSTDGLWEEVSRPTPVCPTLMVGPDTNQLAQNIPVGDRRIQATWHGQTEKSITRGQVTCHLPVIPTIFSDGLNVQSHRPTRDLVQRQLKWPLVRARVKRPLFWPVESKESGPVCDNVTSERISLIFTAA</sequence>
<evidence type="ECO:0000256" key="1">
    <source>
        <dbReference type="SAM" id="MobiDB-lite"/>
    </source>
</evidence>
<evidence type="ECO:0000313" key="2">
    <source>
        <dbReference type="EMBL" id="VEL10908.1"/>
    </source>
</evidence>
<name>A0A3S4ZGG5_9PLAT</name>
<feature type="region of interest" description="Disordered" evidence="1">
    <location>
        <begin position="597"/>
        <end position="632"/>
    </location>
</feature>
<dbReference type="EMBL" id="CAAALY010010269">
    <property type="protein sequence ID" value="VEL10908.1"/>
    <property type="molecule type" value="Genomic_DNA"/>
</dbReference>
<protein>
    <submittedName>
        <fullName evidence="2">Uncharacterized protein</fullName>
    </submittedName>
</protein>
<reference evidence="2" key="1">
    <citation type="submission" date="2018-11" db="EMBL/GenBank/DDBJ databases">
        <authorList>
            <consortium name="Pathogen Informatics"/>
        </authorList>
    </citation>
    <scope>NUCLEOTIDE SEQUENCE</scope>
</reference>
<feature type="region of interest" description="Disordered" evidence="1">
    <location>
        <begin position="245"/>
        <end position="271"/>
    </location>
</feature>
<dbReference type="AlphaFoldDB" id="A0A3S4ZGG5"/>
<accession>A0A3S4ZGG5</accession>
<feature type="region of interest" description="Disordered" evidence="1">
    <location>
        <begin position="329"/>
        <end position="372"/>
    </location>
</feature>
<keyword evidence="3" id="KW-1185">Reference proteome</keyword>
<gene>
    <name evidence="2" type="ORF">PXEA_LOCUS4348</name>
</gene>